<dbReference type="PROSITE" id="PS50873">
    <property type="entry name" value="PEROXIDASE_4"/>
    <property type="match status" value="1"/>
</dbReference>
<evidence type="ECO:0000259" key="12">
    <source>
        <dbReference type="PROSITE" id="PS50873"/>
    </source>
</evidence>
<sequence>MDQKTKNIMVCSIIAITLLALGLASNIIGRFLYPQFYDHSCPRAQEIVRNVVAKAVAKEPRMAASLLRLHFHDCFVKLLAVDSISLGALSRSRLSSLRVKF</sequence>
<evidence type="ECO:0000256" key="2">
    <source>
        <dbReference type="ARBA" id="ARBA00001913"/>
    </source>
</evidence>
<dbReference type="InterPro" id="IPR002016">
    <property type="entry name" value="Haem_peroxidase"/>
</dbReference>
<name>A0ABR0MXZ3_GOSAR</name>
<evidence type="ECO:0000256" key="3">
    <source>
        <dbReference type="ARBA" id="ARBA00001970"/>
    </source>
</evidence>
<evidence type="ECO:0000256" key="5">
    <source>
        <dbReference type="ARBA" id="ARBA00012313"/>
    </source>
</evidence>
<keyword evidence="7" id="KW-0349">Heme</keyword>
<evidence type="ECO:0000256" key="6">
    <source>
        <dbReference type="ARBA" id="ARBA00022559"/>
    </source>
</evidence>
<evidence type="ECO:0000313" key="14">
    <source>
        <dbReference type="Proteomes" id="UP001358586"/>
    </source>
</evidence>
<dbReference type="EMBL" id="JARKNE010000011">
    <property type="protein sequence ID" value="KAK5783153.1"/>
    <property type="molecule type" value="Genomic_DNA"/>
</dbReference>
<feature type="domain" description="Plant heme peroxidase family profile" evidence="12">
    <location>
        <begin position="31"/>
        <end position="77"/>
    </location>
</feature>
<keyword evidence="10" id="KW-0408">Iron</keyword>
<dbReference type="Gene3D" id="1.10.520.10">
    <property type="match status" value="1"/>
</dbReference>
<comment type="cofactor">
    <cofactor evidence="3">
        <name>heme b</name>
        <dbReference type="ChEBI" id="CHEBI:60344"/>
    </cofactor>
</comment>
<gene>
    <name evidence="13" type="ORF">PVK06_037661</name>
</gene>
<comment type="cofactor">
    <cofactor evidence="2">
        <name>Ca(2+)</name>
        <dbReference type="ChEBI" id="CHEBI:29108"/>
    </cofactor>
</comment>
<evidence type="ECO:0000256" key="1">
    <source>
        <dbReference type="ARBA" id="ARBA00000189"/>
    </source>
</evidence>
<dbReference type="InterPro" id="IPR000823">
    <property type="entry name" value="Peroxidase_pln"/>
</dbReference>
<dbReference type="EC" id="1.11.1.7" evidence="5"/>
<dbReference type="Proteomes" id="UP001358586">
    <property type="component" value="Chromosome 11"/>
</dbReference>
<dbReference type="Pfam" id="PF00141">
    <property type="entry name" value="peroxidase"/>
    <property type="match status" value="1"/>
</dbReference>
<organism evidence="13 14">
    <name type="scientific">Gossypium arboreum</name>
    <name type="common">Tree cotton</name>
    <name type="synonym">Gossypium nanking</name>
    <dbReference type="NCBI Taxonomy" id="29729"/>
    <lineage>
        <taxon>Eukaryota</taxon>
        <taxon>Viridiplantae</taxon>
        <taxon>Streptophyta</taxon>
        <taxon>Embryophyta</taxon>
        <taxon>Tracheophyta</taxon>
        <taxon>Spermatophyta</taxon>
        <taxon>Magnoliopsida</taxon>
        <taxon>eudicotyledons</taxon>
        <taxon>Gunneridae</taxon>
        <taxon>Pentapetalae</taxon>
        <taxon>rosids</taxon>
        <taxon>malvids</taxon>
        <taxon>Malvales</taxon>
        <taxon>Malvaceae</taxon>
        <taxon>Malvoideae</taxon>
        <taxon>Gossypium</taxon>
    </lineage>
</organism>
<evidence type="ECO:0000256" key="11">
    <source>
        <dbReference type="RuleBase" id="RU004241"/>
    </source>
</evidence>
<dbReference type="PRINTS" id="PR00461">
    <property type="entry name" value="PLPEROXIDASE"/>
</dbReference>
<dbReference type="InterPro" id="IPR010255">
    <property type="entry name" value="Haem_peroxidase_sf"/>
</dbReference>
<evidence type="ECO:0000256" key="7">
    <source>
        <dbReference type="ARBA" id="ARBA00022617"/>
    </source>
</evidence>
<keyword evidence="14" id="KW-1185">Reference proteome</keyword>
<evidence type="ECO:0000256" key="9">
    <source>
        <dbReference type="ARBA" id="ARBA00023002"/>
    </source>
</evidence>
<protein>
    <recommendedName>
        <fullName evidence="5">peroxidase</fullName>
        <ecNumber evidence="5">1.11.1.7</ecNumber>
    </recommendedName>
</protein>
<dbReference type="PANTHER" id="PTHR31388:SF3">
    <property type="entry name" value="PEROXIDASE 72"/>
    <property type="match status" value="1"/>
</dbReference>
<evidence type="ECO:0000256" key="4">
    <source>
        <dbReference type="ARBA" id="ARBA00002322"/>
    </source>
</evidence>
<accession>A0ABR0MXZ3</accession>
<evidence type="ECO:0000256" key="8">
    <source>
        <dbReference type="ARBA" id="ARBA00022723"/>
    </source>
</evidence>
<reference evidence="13 14" key="1">
    <citation type="submission" date="2023-03" db="EMBL/GenBank/DDBJ databases">
        <title>WGS of Gossypium arboreum.</title>
        <authorList>
            <person name="Yu D."/>
        </authorList>
    </citation>
    <scope>NUCLEOTIDE SEQUENCE [LARGE SCALE GENOMIC DNA]</scope>
    <source>
        <tissue evidence="13">Leaf</tissue>
    </source>
</reference>
<comment type="catalytic activity">
    <reaction evidence="1">
        <text>2 a phenolic donor + H2O2 = 2 a phenolic radical donor + 2 H2O</text>
        <dbReference type="Rhea" id="RHEA:56136"/>
        <dbReference type="ChEBI" id="CHEBI:15377"/>
        <dbReference type="ChEBI" id="CHEBI:16240"/>
        <dbReference type="ChEBI" id="CHEBI:139520"/>
        <dbReference type="ChEBI" id="CHEBI:139521"/>
        <dbReference type="EC" id="1.11.1.7"/>
    </reaction>
</comment>
<evidence type="ECO:0000313" key="13">
    <source>
        <dbReference type="EMBL" id="KAK5783153.1"/>
    </source>
</evidence>
<evidence type="ECO:0000256" key="10">
    <source>
        <dbReference type="ARBA" id="ARBA00023004"/>
    </source>
</evidence>
<comment type="function">
    <text evidence="4">Removal of H(2)O(2), oxidation of toxic reductants, biosynthesis and degradation of lignin, suberization, auxin catabolism, response to environmental stresses such as wounding, pathogen attack and oxidative stress. These functions might be dependent on each isozyme/isoform in each plant tissue.</text>
</comment>
<dbReference type="InterPro" id="IPR019794">
    <property type="entry name" value="Peroxidases_AS"/>
</dbReference>
<dbReference type="PANTHER" id="PTHR31388">
    <property type="entry name" value="PEROXIDASE 72-RELATED"/>
    <property type="match status" value="1"/>
</dbReference>
<keyword evidence="8" id="KW-0479">Metal-binding</keyword>
<dbReference type="PROSITE" id="PS00436">
    <property type="entry name" value="PEROXIDASE_2"/>
    <property type="match status" value="1"/>
</dbReference>
<keyword evidence="6" id="KW-0575">Peroxidase</keyword>
<comment type="similarity">
    <text evidence="11">Belongs to the peroxidase family.</text>
</comment>
<keyword evidence="9" id="KW-0560">Oxidoreductase</keyword>
<dbReference type="SUPFAM" id="SSF48113">
    <property type="entry name" value="Heme-dependent peroxidases"/>
    <property type="match status" value="1"/>
</dbReference>
<comment type="caution">
    <text evidence="13">The sequence shown here is derived from an EMBL/GenBank/DDBJ whole genome shotgun (WGS) entry which is preliminary data.</text>
</comment>
<proteinExistence type="inferred from homology"/>